<proteinExistence type="predicted"/>
<protein>
    <submittedName>
        <fullName evidence="1">Uncharacterized protein</fullName>
    </submittedName>
</protein>
<gene>
    <name evidence="1" type="ORF">AKG39_07495</name>
</gene>
<dbReference type="Proteomes" id="UP000036873">
    <property type="component" value="Unassembled WGS sequence"/>
</dbReference>
<dbReference type="AlphaFoldDB" id="A0A0L6U1I2"/>
<evidence type="ECO:0000313" key="2">
    <source>
        <dbReference type="Proteomes" id="UP000036873"/>
    </source>
</evidence>
<keyword evidence="2" id="KW-1185">Reference proteome</keyword>
<comment type="caution">
    <text evidence="1">The sequence shown here is derived from an EMBL/GenBank/DDBJ whole genome shotgun (WGS) entry which is preliminary data.</text>
</comment>
<dbReference type="RefSeq" id="WP_050739763.1">
    <property type="nucleotide sequence ID" value="NZ_LGYO01000017.1"/>
</dbReference>
<organism evidence="1 2">
    <name type="scientific">Acetobacterium bakii</name>
    <dbReference type="NCBI Taxonomy" id="52689"/>
    <lineage>
        <taxon>Bacteria</taxon>
        <taxon>Bacillati</taxon>
        <taxon>Bacillota</taxon>
        <taxon>Clostridia</taxon>
        <taxon>Eubacteriales</taxon>
        <taxon>Eubacteriaceae</taxon>
        <taxon>Acetobacterium</taxon>
    </lineage>
</organism>
<accession>A0A0L6U1I2</accession>
<name>A0A0L6U1I2_9FIRM</name>
<evidence type="ECO:0000313" key="1">
    <source>
        <dbReference type="EMBL" id="KNZ42217.1"/>
    </source>
</evidence>
<sequence>MNKSISMKSNKLTLLVLAMIFTLAMVALPGISIVKAASSVNGTVDETEILGTETGSLNLEIPIVIDEIVPIQIDEIQTDEFNQWQRYYTNFTFDTSSRASAERAITAGSITATSSGIGALFGGPGGAAAAGGIGVAISSYSSDCISRYYSRFGNTGYGTVVAGRYGSKLRLGFNYYSDPGRKNLVVSYTYATDHYPI</sequence>
<dbReference type="EMBL" id="LGYO01000017">
    <property type="protein sequence ID" value="KNZ42217.1"/>
    <property type="molecule type" value="Genomic_DNA"/>
</dbReference>
<dbReference type="OrthoDB" id="2082189at2"/>
<reference evidence="2" key="1">
    <citation type="submission" date="2015-07" db="EMBL/GenBank/DDBJ databases">
        <title>Draft genome sequence of Acetobacterium bakii DSM 8293, a potential psychrophilic chemical producer through syngas fermentation.</title>
        <authorList>
            <person name="Song Y."/>
            <person name="Hwang S."/>
            <person name="Cho B.-K."/>
        </authorList>
    </citation>
    <scope>NUCLEOTIDE SEQUENCE [LARGE SCALE GENOMIC DNA]</scope>
    <source>
        <strain evidence="2">DSM 8239</strain>
    </source>
</reference>